<dbReference type="Gene3D" id="1.10.8.260">
    <property type="entry name" value="HI0933 insert domain-like"/>
    <property type="match status" value="1"/>
</dbReference>
<proteinExistence type="predicted"/>
<feature type="transmembrane region" description="Helical" evidence="4">
    <location>
        <begin position="6"/>
        <end position="31"/>
    </location>
</feature>
<keyword evidence="4" id="KW-0472">Membrane</keyword>
<feature type="domain" description="RsdA/BaiN/AoA(So)-like insert" evidence="6">
    <location>
        <begin position="192"/>
        <end position="359"/>
    </location>
</feature>
<keyword evidence="2" id="KW-0285">Flavoprotein</keyword>
<keyword evidence="3" id="KW-0274">FAD</keyword>
<dbReference type="Gene3D" id="3.50.50.60">
    <property type="entry name" value="FAD/NAD(P)-binding domain"/>
    <property type="match status" value="1"/>
</dbReference>
<evidence type="ECO:0000259" key="5">
    <source>
        <dbReference type="Pfam" id="PF03486"/>
    </source>
</evidence>
<protein>
    <recommendedName>
        <fullName evidence="9">Flavoprotein</fullName>
    </recommendedName>
</protein>
<dbReference type="Pfam" id="PF03486">
    <property type="entry name" value="HI0933_like"/>
    <property type="match status" value="1"/>
</dbReference>
<dbReference type="Proteomes" id="UP000067523">
    <property type="component" value="Chromosome"/>
</dbReference>
<dbReference type="NCBIfam" id="TIGR00275">
    <property type="entry name" value="aminoacetone oxidase family FAD-binding enzyme"/>
    <property type="match status" value="1"/>
</dbReference>
<dbReference type="EMBL" id="CP013655">
    <property type="protein sequence ID" value="ALS38175.1"/>
    <property type="molecule type" value="Genomic_DNA"/>
</dbReference>
<evidence type="ECO:0000313" key="8">
    <source>
        <dbReference type="Proteomes" id="UP000067523"/>
    </source>
</evidence>
<dbReference type="InterPro" id="IPR004792">
    <property type="entry name" value="BaiN-like"/>
</dbReference>
<dbReference type="AlphaFoldDB" id="A0A0U2VV18"/>
<evidence type="ECO:0000256" key="2">
    <source>
        <dbReference type="ARBA" id="ARBA00022630"/>
    </source>
</evidence>
<dbReference type="InterPro" id="IPR036188">
    <property type="entry name" value="FAD/NAD-bd_sf"/>
</dbReference>
<dbReference type="PRINTS" id="PR00411">
    <property type="entry name" value="PNDRDTASEI"/>
</dbReference>
<comment type="cofactor">
    <cofactor evidence="1">
        <name>FAD</name>
        <dbReference type="ChEBI" id="CHEBI:57692"/>
    </cofactor>
</comment>
<evidence type="ECO:0000313" key="7">
    <source>
        <dbReference type="EMBL" id="ALS38175.1"/>
    </source>
</evidence>
<sequence>MKLYDVIVVGAGTSGMMAAIAAATAGSKTLLIEKNKRVGKKLLLTGGGRCNVTNNRPADEIIAHIPGNGKFLYSAFSQFNNYDIMEFFESNGTHLKEEDHGRMFPVTDRSKTIVETLFNQLEQLGVTIYTEAKVEKVLHKDGQTIGIALEHEKIYAPCVILTTGGRTYPSTGSTGDGYKLAKRLGHTISPLYATESPIISNDHFIQDKTLQGLSLQNIALSVLNEKGKVVVTHQMDLLFTHFGLSGPAALRCSSFVNQELTKNEQHPVTLQLDLFPEVERQNLKKEVNTKFFDQPEKSVKNALKNFIPERLMDFILSQLIMSDLSSKQVSDQQLDQFIQQLKSFKITAEKTLPIEKSFVTGGGISLKEIQPKTMESKLVNGLFFAGELLDINGYTGGYNVTAAFVTGHVAGTHAAAIAEYTYLPDLESD</sequence>
<dbReference type="KEGG" id="erx:ATZ35_13770"/>
<gene>
    <name evidence="7" type="ORF">ATZ35_13770</name>
</gene>
<dbReference type="SUPFAM" id="SSF51905">
    <property type="entry name" value="FAD/NAD(P)-binding domain"/>
    <property type="match status" value="1"/>
</dbReference>
<organism evidence="7 8">
    <name type="scientific">Enterococcus rotai</name>
    <dbReference type="NCBI Taxonomy" id="118060"/>
    <lineage>
        <taxon>Bacteria</taxon>
        <taxon>Bacillati</taxon>
        <taxon>Bacillota</taxon>
        <taxon>Bacilli</taxon>
        <taxon>Lactobacillales</taxon>
        <taxon>Enterococcaceae</taxon>
        <taxon>Enterococcus</taxon>
    </lineage>
</organism>
<dbReference type="RefSeq" id="WP_208927761.1">
    <property type="nucleotide sequence ID" value="NZ_CP013655.1"/>
</dbReference>
<dbReference type="PANTHER" id="PTHR42887:SF2">
    <property type="entry name" value="OS12G0638800 PROTEIN"/>
    <property type="match status" value="1"/>
</dbReference>
<dbReference type="InterPro" id="IPR023166">
    <property type="entry name" value="BaiN-like_dom_sf"/>
</dbReference>
<reference evidence="8" key="1">
    <citation type="submission" date="2015-12" db="EMBL/GenBank/DDBJ databases">
        <authorList>
            <person name="Lauer A."/>
            <person name="Humrighouse B."/>
            <person name="Loparev V."/>
            <person name="Shewmaker P.L."/>
            <person name="Whitney A.M."/>
            <person name="McLaughlin R.W."/>
        </authorList>
    </citation>
    <scope>NUCLEOTIDE SEQUENCE [LARGE SCALE GENOMIC DNA]</scope>
    <source>
        <strain evidence="8">LMG 26678</strain>
    </source>
</reference>
<dbReference type="PANTHER" id="PTHR42887">
    <property type="entry name" value="OS12G0638800 PROTEIN"/>
    <property type="match status" value="1"/>
</dbReference>
<evidence type="ECO:0008006" key="9">
    <source>
        <dbReference type="Google" id="ProtNLM"/>
    </source>
</evidence>
<dbReference type="SUPFAM" id="SSF160996">
    <property type="entry name" value="HI0933 insert domain-like"/>
    <property type="match status" value="1"/>
</dbReference>
<dbReference type="InterPro" id="IPR055178">
    <property type="entry name" value="RsdA/BaiN/AoA(So)-like_dom"/>
</dbReference>
<dbReference type="InterPro" id="IPR057661">
    <property type="entry name" value="RsdA/BaiN/AoA(So)_Rossmann"/>
</dbReference>
<dbReference type="Gene3D" id="2.40.30.10">
    <property type="entry name" value="Translation factors"/>
    <property type="match status" value="1"/>
</dbReference>
<dbReference type="STRING" id="118060.ATZ35_13770"/>
<name>A0A0U2VV18_9ENTE</name>
<evidence type="ECO:0000256" key="3">
    <source>
        <dbReference type="ARBA" id="ARBA00022827"/>
    </source>
</evidence>
<evidence type="ECO:0000256" key="1">
    <source>
        <dbReference type="ARBA" id="ARBA00001974"/>
    </source>
</evidence>
<feature type="domain" description="RsdA/BaiN/AoA(So)-like Rossmann fold-like" evidence="5">
    <location>
        <begin position="5"/>
        <end position="412"/>
    </location>
</feature>
<accession>A0A0U2VV18</accession>
<evidence type="ECO:0000256" key="4">
    <source>
        <dbReference type="SAM" id="Phobius"/>
    </source>
</evidence>
<dbReference type="Pfam" id="PF22780">
    <property type="entry name" value="HI0933_like_1st"/>
    <property type="match status" value="1"/>
</dbReference>
<evidence type="ECO:0000259" key="6">
    <source>
        <dbReference type="Pfam" id="PF22780"/>
    </source>
</evidence>
<keyword evidence="4" id="KW-1133">Transmembrane helix</keyword>
<keyword evidence="4" id="KW-0812">Transmembrane</keyword>
<keyword evidence="8" id="KW-1185">Reference proteome</keyword>